<feature type="region of interest" description="Disordered" evidence="7">
    <location>
        <begin position="607"/>
        <end position="638"/>
    </location>
</feature>
<dbReference type="GO" id="GO:0016887">
    <property type="term" value="F:ATP hydrolysis activity"/>
    <property type="evidence" value="ECO:0007669"/>
    <property type="project" value="InterPro"/>
</dbReference>
<evidence type="ECO:0000256" key="8">
    <source>
        <dbReference type="SAM" id="Phobius"/>
    </source>
</evidence>
<dbReference type="eggNOG" id="COG1132">
    <property type="taxonomic scope" value="Bacteria"/>
</dbReference>
<dbReference type="Proteomes" id="UP000018227">
    <property type="component" value="Unassembled WGS sequence"/>
</dbReference>
<dbReference type="GO" id="GO:0005524">
    <property type="term" value="F:ATP binding"/>
    <property type="evidence" value="ECO:0007669"/>
    <property type="project" value="UniProtKB-KW"/>
</dbReference>
<evidence type="ECO:0000313" key="11">
    <source>
        <dbReference type="EMBL" id="ESL02268.1"/>
    </source>
</evidence>
<evidence type="ECO:0000256" key="5">
    <source>
        <dbReference type="ARBA" id="ARBA00022989"/>
    </source>
</evidence>
<keyword evidence="6 8" id="KW-0472">Membrane</keyword>
<proteinExistence type="predicted"/>
<dbReference type="PROSITE" id="PS50929">
    <property type="entry name" value="ABC_TM1F"/>
    <property type="match status" value="1"/>
</dbReference>
<evidence type="ECO:0000256" key="6">
    <source>
        <dbReference type="ARBA" id="ARBA00023136"/>
    </source>
</evidence>
<keyword evidence="3" id="KW-0547">Nucleotide-binding</keyword>
<protein>
    <submittedName>
        <fullName evidence="11">ABC transporter, ATP-binding protein</fullName>
    </submittedName>
</protein>
<dbReference type="PANTHER" id="PTHR24221">
    <property type="entry name" value="ATP-BINDING CASSETTE SUB-FAMILY B"/>
    <property type="match status" value="1"/>
</dbReference>
<feature type="transmembrane region" description="Helical" evidence="8">
    <location>
        <begin position="169"/>
        <end position="193"/>
    </location>
</feature>
<dbReference type="PROSITE" id="PS50893">
    <property type="entry name" value="ABC_TRANSPORTER_2"/>
    <property type="match status" value="1"/>
</dbReference>
<evidence type="ECO:0000256" key="1">
    <source>
        <dbReference type="ARBA" id="ARBA00004651"/>
    </source>
</evidence>
<evidence type="ECO:0000313" key="12">
    <source>
        <dbReference type="Proteomes" id="UP000018227"/>
    </source>
</evidence>
<evidence type="ECO:0000259" key="9">
    <source>
        <dbReference type="PROSITE" id="PS50893"/>
    </source>
</evidence>
<dbReference type="EMBL" id="ACIL03000016">
    <property type="protein sequence ID" value="ESL02268.1"/>
    <property type="molecule type" value="Genomic_DNA"/>
</dbReference>
<dbReference type="OrthoDB" id="1699242at2"/>
<dbReference type="InterPro" id="IPR011527">
    <property type="entry name" value="ABC1_TM_dom"/>
</dbReference>
<dbReference type="InterPro" id="IPR036640">
    <property type="entry name" value="ABC1_TM_sf"/>
</dbReference>
<dbReference type="SUPFAM" id="SSF52540">
    <property type="entry name" value="P-loop containing nucleoside triphosphate hydrolases"/>
    <property type="match status" value="1"/>
</dbReference>
<dbReference type="RefSeq" id="WP_023355262.1">
    <property type="nucleotide sequence ID" value="NZ_KI535369.1"/>
</dbReference>
<comment type="caution">
    <text evidence="11">The sequence shown here is derived from an EMBL/GenBank/DDBJ whole genome shotgun (WGS) entry which is preliminary data.</text>
</comment>
<keyword evidence="4 11" id="KW-0067">ATP-binding</keyword>
<evidence type="ECO:0000256" key="4">
    <source>
        <dbReference type="ARBA" id="ARBA00022840"/>
    </source>
</evidence>
<dbReference type="SUPFAM" id="SSF90123">
    <property type="entry name" value="ABC transporter transmembrane region"/>
    <property type="match status" value="1"/>
</dbReference>
<dbReference type="GO" id="GO:0140359">
    <property type="term" value="F:ABC-type transporter activity"/>
    <property type="evidence" value="ECO:0007669"/>
    <property type="project" value="InterPro"/>
</dbReference>
<dbReference type="AlphaFoldDB" id="V2XZY5"/>
<feature type="domain" description="ABC transmembrane type-1" evidence="10">
    <location>
        <begin position="145"/>
        <end position="319"/>
    </location>
</feature>
<accession>V2XZY5</accession>
<dbReference type="GO" id="GO:0034040">
    <property type="term" value="F:ATPase-coupled lipid transmembrane transporter activity"/>
    <property type="evidence" value="ECO:0007669"/>
    <property type="project" value="TreeGrafter"/>
</dbReference>
<gene>
    <name evidence="11" type="ORF">GCWU0000282_002402</name>
</gene>
<dbReference type="InterPro" id="IPR003439">
    <property type="entry name" value="ABC_transporter-like_ATP-bd"/>
</dbReference>
<dbReference type="Gene3D" id="1.20.1560.10">
    <property type="entry name" value="ABC transporter type 1, transmembrane domain"/>
    <property type="match status" value="1"/>
</dbReference>
<feature type="transmembrane region" description="Helical" evidence="8">
    <location>
        <begin position="142"/>
        <end position="163"/>
    </location>
</feature>
<keyword evidence="5 8" id="KW-1133">Transmembrane helix</keyword>
<evidence type="ECO:0000259" key="10">
    <source>
        <dbReference type="PROSITE" id="PS50929"/>
    </source>
</evidence>
<organism evidence="11 12">
    <name type="scientific">Catonella morbi ATCC 51271</name>
    <dbReference type="NCBI Taxonomy" id="592026"/>
    <lineage>
        <taxon>Bacteria</taxon>
        <taxon>Bacillati</taxon>
        <taxon>Bacillota</taxon>
        <taxon>Clostridia</taxon>
        <taxon>Lachnospirales</taxon>
        <taxon>Lachnospiraceae</taxon>
        <taxon>Catonella</taxon>
    </lineage>
</organism>
<dbReference type="GO" id="GO:0005886">
    <property type="term" value="C:plasma membrane"/>
    <property type="evidence" value="ECO:0007669"/>
    <property type="project" value="UniProtKB-SubCell"/>
</dbReference>
<comment type="subcellular location">
    <subcellularLocation>
        <location evidence="1">Cell membrane</location>
        <topology evidence="1">Multi-pass membrane protein</topology>
    </subcellularLocation>
</comment>
<sequence>MKVSKQAHGIFDNMWFYTKIWAKTFPIGLVIIPLFAALSILSIYEQINIPRVLVEVIERQGGVRDLFYALALPALLLIASKTANGVLKSGIMALGSRPMIYLYSVPINEKLFRIHYQMLTSPKVQSKLVKAKNIAFSGDGPGIHFFGLTVSNLLIATIGAIIFTSSIVYVDFILLVVILLSGFVNLLYGFYVGKYVDRSMKERSDDEKKESYIMRVLENRLFAKDIRLYNMSDWLHGKFKYYHERYSKFLLGETRIRVSATLLNAALVLVRDLIAYGYLIFMLFNGNIRVSEFVFLLGVVFQFSNWMDLIVEQINSLITFSTMMNQIREFLDVEDEVGEMQYGKCLERDVQICPSITFHNVGFRYPESSEWIFRNFNLNIRGGERLALVGINGAGKTTLMLMLMGLLHPTEGDILIDGKSYREFQPSEYYKLFSPLFQDIILFPESIIDNITGGVDIDKAKLDHILKQSGMDNIIEKFPEGGDTFLVKNSQDKAVDLSGGQNQRLLLARALLKNAKINILDEPTAALDPLAESRIYEEYSNMTKDKTSIFISHRLASTRFCDRIILLEYGKIIEDGSHEELMNMRGCYHEMYEVQSKYYQDDLNSDLSEESASCGDVLKAESSRKTLGENSKKDENRG</sequence>
<evidence type="ECO:0000256" key="3">
    <source>
        <dbReference type="ARBA" id="ARBA00022741"/>
    </source>
</evidence>
<dbReference type="PANTHER" id="PTHR24221:SF646">
    <property type="entry name" value="HAEMOLYSIN SECRETION ATP-BINDING PROTEIN"/>
    <property type="match status" value="1"/>
</dbReference>
<dbReference type="Gene3D" id="3.40.50.300">
    <property type="entry name" value="P-loop containing nucleotide triphosphate hydrolases"/>
    <property type="match status" value="1"/>
</dbReference>
<dbReference type="InterPro" id="IPR027417">
    <property type="entry name" value="P-loop_NTPase"/>
</dbReference>
<evidence type="ECO:0000256" key="7">
    <source>
        <dbReference type="SAM" id="MobiDB-lite"/>
    </source>
</evidence>
<feature type="domain" description="ABC transporter" evidence="9">
    <location>
        <begin position="356"/>
        <end position="594"/>
    </location>
</feature>
<name>V2XZY5_9FIRM</name>
<feature type="transmembrane region" description="Helical" evidence="8">
    <location>
        <begin position="20"/>
        <end position="44"/>
    </location>
</feature>
<keyword evidence="2 8" id="KW-0812">Transmembrane</keyword>
<dbReference type="SMART" id="SM00382">
    <property type="entry name" value="AAA"/>
    <property type="match status" value="1"/>
</dbReference>
<keyword evidence="12" id="KW-1185">Reference proteome</keyword>
<dbReference type="HOGENOM" id="CLU_000604_84_3_9"/>
<dbReference type="InterPro" id="IPR039421">
    <property type="entry name" value="Type_1_exporter"/>
</dbReference>
<reference evidence="11 12" key="1">
    <citation type="submission" date="2013-06" db="EMBL/GenBank/DDBJ databases">
        <authorList>
            <person name="Weinstock G."/>
            <person name="Sodergren E."/>
            <person name="Clifton S."/>
            <person name="Fulton L."/>
            <person name="Fulton B."/>
            <person name="Courtney L."/>
            <person name="Fronick C."/>
            <person name="Harrison M."/>
            <person name="Strong C."/>
            <person name="Farmer C."/>
            <person name="Delahaunty K."/>
            <person name="Markovic C."/>
            <person name="Hall O."/>
            <person name="Minx P."/>
            <person name="Tomlinson C."/>
            <person name="Mitreva M."/>
            <person name="Nelson J."/>
            <person name="Hou S."/>
            <person name="Wollam A."/>
            <person name="Pepin K.H."/>
            <person name="Johnson M."/>
            <person name="Bhonagiri V."/>
            <person name="Nash W.E."/>
            <person name="Warren W."/>
            <person name="Chinwalla A."/>
            <person name="Mardis E.R."/>
            <person name="Wilson R.K."/>
        </authorList>
    </citation>
    <scope>NUCLEOTIDE SEQUENCE [LARGE SCALE GENOMIC DNA]</scope>
    <source>
        <strain evidence="11 12">ATCC 51271</strain>
    </source>
</reference>
<feature type="transmembrane region" description="Helical" evidence="8">
    <location>
        <begin position="258"/>
        <end position="281"/>
    </location>
</feature>
<dbReference type="Pfam" id="PF00005">
    <property type="entry name" value="ABC_tran"/>
    <property type="match status" value="1"/>
</dbReference>
<feature type="compositionally biased region" description="Basic and acidic residues" evidence="7">
    <location>
        <begin position="618"/>
        <end position="638"/>
    </location>
</feature>
<dbReference type="InterPro" id="IPR003593">
    <property type="entry name" value="AAA+_ATPase"/>
</dbReference>
<evidence type="ECO:0000256" key="2">
    <source>
        <dbReference type="ARBA" id="ARBA00022692"/>
    </source>
</evidence>
<dbReference type="STRING" id="592026.GCWU0000282_002402"/>